<dbReference type="AlphaFoldDB" id="A0A9D9DGL6"/>
<protein>
    <submittedName>
        <fullName evidence="1">Uncharacterized protein</fullName>
    </submittedName>
</protein>
<sequence>MRIQKGAVTYARDFKVDEEVAIPESALPSLYPIVKVENCRIKGLIYRDEDDRLFADVDVMASLICVDGRDLSKFGHRFASSGIYEILEKEDGEGEGFILPGAYLDTAELSECVLRFEIDPFIKKPD</sequence>
<reference evidence="1" key="1">
    <citation type="submission" date="2020-10" db="EMBL/GenBank/DDBJ databases">
        <authorList>
            <person name="Gilroy R."/>
        </authorList>
    </citation>
    <scope>NUCLEOTIDE SEQUENCE</scope>
    <source>
        <strain evidence="1">17113</strain>
    </source>
</reference>
<gene>
    <name evidence="1" type="ORF">IAC61_04360</name>
</gene>
<dbReference type="EMBL" id="JADINA010000028">
    <property type="protein sequence ID" value="MBO8426537.1"/>
    <property type="molecule type" value="Genomic_DNA"/>
</dbReference>
<evidence type="ECO:0000313" key="2">
    <source>
        <dbReference type="Proteomes" id="UP000823634"/>
    </source>
</evidence>
<name>A0A9D9DGL6_9FIRM</name>
<accession>A0A9D9DGL6</accession>
<evidence type="ECO:0000313" key="1">
    <source>
        <dbReference type="EMBL" id="MBO8426537.1"/>
    </source>
</evidence>
<comment type="caution">
    <text evidence="1">The sequence shown here is derived from an EMBL/GenBank/DDBJ whole genome shotgun (WGS) entry which is preliminary data.</text>
</comment>
<dbReference type="Proteomes" id="UP000823634">
    <property type="component" value="Unassembled WGS sequence"/>
</dbReference>
<organism evidence="1 2">
    <name type="scientific">Candidatus Alloenteromonas pullistercoris</name>
    <dbReference type="NCBI Taxonomy" id="2840785"/>
    <lineage>
        <taxon>Bacteria</taxon>
        <taxon>Bacillati</taxon>
        <taxon>Bacillota</taxon>
        <taxon>Bacillota incertae sedis</taxon>
        <taxon>Candidatus Alloenteromonas</taxon>
    </lineage>
</organism>
<reference evidence="1" key="2">
    <citation type="journal article" date="2021" name="PeerJ">
        <title>Extensive microbial diversity within the chicken gut microbiome revealed by metagenomics and culture.</title>
        <authorList>
            <person name="Gilroy R."/>
            <person name="Ravi A."/>
            <person name="Getino M."/>
            <person name="Pursley I."/>
            <person name="Horton D.L."/>
            <person name="Alikhan N.F."/>
            <person name="Baker D."/>
            <person name="Gharbi K."/>
            <person name="Hall N."/>
            <person name="Watson M."/>
            <person name="Adriaenssens E.M."/>
            <person name="Foster-Nyarko E."/>
            <person name="Jarju S."/>
            <person name="Secka A."/>
            <person name="Antonio M."/>
            <person name="Oren A."/>
            <person name="Chaudhuri R.R."/>
            <person name="La Ragione R."/>
            <person name="Hildebrand F."/>
            <person name="Pallen M.J."/>
        </authorList>
    </citation>
    <scope>NUCLEOTIDE SEQUENCE</scope>
    <source>
        <strain evidence="1">17113</strain>
    </source>
</reference>
<proteinExistence type="predicted"/>